<dbReference type="Proteomes" id="UP000192796">
    <property type="component" value="Unassembled WGS sequence"/>
</dbReference>
<dbReference type="SUPFAM" id="SSF53448">
    <property type="entry name" value="Nucleotide-diphospho-sugar transferases"/>
    <property type="match status" value="1"/>
</dbReference>
<organism evidence="1 2">
    <name type="scientific">Niastella vici</name>
    <dbReference type="NCBI Taxonomy" id="1703345"/>
    <lineage>
        <taxon>Bacteria</taxon>
        <taxon>Pseudomonadati</taxon>
        <taxon>Bacteroidota</taxon>
        <taxon>Chitinophagia</taxon>
        <taxon>Chitinophagales</taxon>
        <taxon>Chitinophagaceae</taxon>
        <taxon>Niastella</taxon>
    </lineage>
</organism>
<gene>
    <name evidence="1" type="ORF">A3860_05475</name>
</gene>
<protein>
    <recommendedName>
        <fullName evidence="3">Nucleotide-diphospho-sugar transferase domain-containing protein</fullName>
    </recommendedName>
</protein>
<dbReference type="EMBL" id="LVYD01000058">
    <property type="protein sequence ID" value="OQP61167.1"/>
    <property type="molecule type" value="Genomic_DNA"/>
</dbReference>
<evidence type="ECO:0000313" key="1">
    <source>
        <dbReference type="EMBL" id="OQP61167.1"/>
    </source>
</evidence>
<dbReference type="Gene3D" id="3.90.550.10">
    <property type="entry name" value="Spore Coat Polysaccharide Biosynthesis Protein SpsA, Chain A"/>
    <property type="match status" value="1"/>
</dbReference>
<keyword evidence="2" id="KW-1185">Reference proteome</keyword>
<reference evidence="1 2" key="1">
    <citation type="submission" date="2016-03" db="EMBL/GenBank/DDBJ databases">
        <title>Niastella vici sp. nov., isolated from farmland soil.</title>
        <authorList>
            <person name="Chen L."/>
            <person name="Wang D."/>
            <person name="Yang S."/>
            <person name="Wang G."/>
        </authorList>
    </citation>
    <scope>NUCLEOTIDE SEQUENCE [LARGE SCALE GENOMIC DNA]</scope>
    <source>
        <strain evidence="1 2">DJ57</strain>
    </source>
</reference>
<proteinExistence type="predicted"/>
<sequence>MKDTGLLRNIYVNMMKQYILYLVFDSTKIQNEFVYSLLSLDKVISQGLRDEIEIIVYTNIEFQVPPIVAHFKITFRVLDKSEYETWLKRSNNFFLTLKAWILKDFFSHYRTNALFVDTDTFFVKDPLPLFQSIEQGHLQMHVREEKFLQKTEICNYLKTHRFNSLDGTSYAISTQAYMWNSGVVGVNYSNWPIVDEIINLIEQISNDNEWPKKPTWDSKLIEQLAFSYFFQRNNKIRAAEQYIIHYWFFKPFRLFIGKNIGYFNGSDEIEFSNFIKKDQVQRTDVTQLEFKDVSSVLFTIMNEYSYIYLELLFNLPAKTFIGELLREEIFG</sequence>
<dbReference type="AlphaFoldDB" id="A0A1V9FSA9"/>
<comment type="caution">
    <text evidence="1">The sequence shown here is derived from an EMBL/GenBank/DDBJ whole genome shotgun (WGS) entry which is preliminary data.</text>
</comment>
<name>A0A1V9FSA9_9BACT</name>
<dbReference type="STRING" id="1703345.A3860_05475"/>
<evidence type="ECO:0008006" key="3">
    <source>
        <dbReference type="Google" id="ProtNLM"/>
    </source>
</evidence>
<accession>A0A1V9FSA9</accession>
<evidence type="ECO:0000313" key="2">
    <source>
        <dbReference type="Proteomes" id="UP000192796"/>
    </source>
</evidence>
<dbReference type="InterPro" id="IPR029044">
    <property type="entry name" value="Nucleotide-diphossugar_trans"/>
</dbReference>